<sequence>MSKITGTAALVANNKYIGANNAYLADRLAERTLNNSVPYIIPVLDELHDGFTLLDVGCGPGSITIDIARRFPSATVLGIDSGADAIAMARDNARKAGVTNVQFEIGDGLNLTAASIPNSIFDTVVSVDGGFDVVHTHQLHMHVQDATKLMCELRAASKPSEGLVCCRELDHGMVAFWPEKECMKEFINAIPMMLLGRGQDPYVGRKLFSHALAAGFMRENIEASVGTWVYSTPKERREWADVIVGSIQSQETSDQIRNEAETSGSRGMDMLQVLKEWEDWVQAEDGWYAVPCPQIICRRHD</sequence>
<dbReference type="Gene3D" id="3.40.50.150">
    <property type="entry name" value="Vaccinia Virus protein VP39"/>
    <property type="match status" value="1"/>
</dbReference>
<comment type="caution">
    <text evidence="2">The sequence shown here is derived from an EMBL/GenBank/DDBJ whole genome shotgun (WGS) entry which is preliminary data.</text>
</comment>
<proteinExistence type="predicted"/>
<dbReference type="InterPro" id="IPR025714">
    <property type="entry name" value="Methyltranfer_dom"/>
</dbReference>
<dbReference type="GO" id="GO:0032259">
    <property type="term" value="P:methylation"/>
    <property type="evidence" value="ECO:0007669"/>
    <property type="project" value="UniProtKB-KW"/>
</dbReference>
<protein>
    <submittedName>
        <fullName evidence="2">Methyltransferase</fullName>
    </submittedName>
</protein>
<reference evidence="2" key="1">
    <citation type="journal article" date="2021" name="Nat. Commun.">
        <title>Genetic determinants of endophytism in the Arabidopsis root mycobiome.</title>
        <authorList>
            <person name="Mesny F."/>
            <person name="Miyauchi S."/>
            <person name="Thiergart T."/>
            <person name="Pickel B."/>
            <person name="Atanasova L."/>
            <person name="Karlsson M."/>
            <person name="Huettel B."/>
            <person name="Barry K.W."/>
            <person name="Haridas S."/>
            <person name="Chen C."/>
            <person name="Bauer D."/>
            <person name="Andreopoulos W."/>
            <person name="Pangilinan J."/>
            <person name="LaButti K."/>
            <person name="Riley R."/>
            <person name="Lipzen A."/>
            <person name="Clum A."/>
            <person name="Drula E."/>
            <person name="Henrissat B."/>
            <person name="Kohler A."/>
            <person name="Grigoriev I.V."/>
            <person name="Martin F.M."/>
            <person name="Hacquard S."/>
        </authorList>
    </citation>
    <scope>NUCLEOTIDE SEQUENCE</scope>
    <source>
        <strain evidence="2">MPI-SDFR-AT-0068</strain>
    </source>
</reference>
<dbReference type="PANTHER" id="PTHR45128">
    <property type="entry name" value="METHYLTRANSFERASE TYPE 11"/>
    <property type="match status" value="1"/>
</dbReference>
<keyword evidence="3" id="KW-1185">Reference proteome</keyword>
<dbReference type="PANTHER" id="PTHR45128:SF1">
    <property type="entry name" value="S-ADENOSYLMETHIONINE-DEPENDENT METHYLTRANSFERASE RV2258C"/>
    <property type="match status" value="1"/>
</dbReference>
<dbReference type="OrthoDB" id="10017101at2759"/>
<feature type="domain" description="Methyltransferase" evidence="1">
    <location>
        <begin position="48"/>
        <end position="166"/>
    </location>
</feature>
<dbReference type="InterPro" id="IPR053173">
    <property type="entry name" value="SAM-binding_MTase"/>
</dbReference>
<evidence type="ECO:0000259" key="1">
    <source>
        <dbReference type="Pfam" id="PF13847"/>
    </source>
</evidence>
<dbReference type="InterPro" id="IPR029063">
    <property type="entry name" value="SAM-dependent_MTases_sf"/>
</dbReference>
<organism evidence="2 3">
    <name type="scientific">Fusarium tricinctum</name>
    <dbReference type="NCBI Taxonomy" id="61284"/>
    <lineage>
        <taxon>Eukaryota</taxon>
        <taxon>Fungi</taxon>
        <taxon>Dikarya</taxon>
        <taxon>Ascomycota</taxon>
        <taxon>Pezizomycotina</taxon>
        <taxon>Sordariomycetes</taxon>
        <taxon>Hypocreomycetidae</taxon>
        <taxon>Hypocreales</taxon>
        <taxon>Nectriaceae</taxon>
        <taxon>Fusarium</taxon>
        <taxon>Fusarium tricinctum species complex</taxon>
    </lineage>
</organism>
<dbReference type="GO" id="GO:0008168">
    <property type="term" value="F:methyltransferase activity"/>
    <property type="evidence" value="ECO:0007669"/>
    <property type="project" value="UniProtKB-KW"/>
</dbReference>
<dbReference type="SUPFAM" id="SSF53335">
    <property type="entry name" value="S-adenosyl-L-methionine-dependent methyltransferases"/>
    <property type="match status" value="1"/>
</dbReference>
<dbReference type="Proteomes" id="UP000813427">
    <property type="component" value="Unassembled WGS sequence"/>
</dbReference>
<dbReference type="EMBL" id="JAGPXF010000005">
    <property type="protein sequence ID" value="KAH7241326.1"/>
    <property type="molecule type" value="Genomic_DNA"/>
</dbReference>
<dbReference type="Pfam" id="PF13847">
    <property type="entry name" value="Methyltransf_31"/>
    <property type="match status" value="1"/>
</dbReference>
<gene>
    <name evidence="2" type="ORF">BKA59DRAFT_401515</name>
</gene>
<accession>A0A8K0RPZ4</accession>
<dbReference type="CDD" id="cd02440">
    <property type="entry name" value="AdoMet_MTases"/>
    <property type="match status" value="1"/>
</dbReference>
<dbReference type="AlphaFoldDB" id="A0A8K0RPZ4"/>
<keyword evidence="2" id="KW-0489">Methyltransferase</keyword>
<name>A0A8K0RPZ4_9HYPO</name>
<keyword evidence="2" id="KW-0808">Transferase</keyword>
<evidence type="ECO:0000313" key="3">
    <source>
        <dbReference type="Proteomes" id="UP000813427"/>
    </source>
</evidence>
<evidence type="ECO:0000313" key="2">
    <source>
        <dbReference type="EMBL" id="KAH7241326.1"/>
    </source>
</evidence>